<dbReference type="Pfam" id="PF01909">
    <property type="entry name" value="NTP_transf_2"/>
    <property type="match status" value="1"/>
</dbReference>
<proteinExistence type="predicted"/>
<name>A0A919W2A1_9ACTN</name>
<evidence type="ECO:0000313" key="2">
    <source>
        <dbReference type="EMBL" id="GIM89300.1"/>
    </source>
</evidence>
<dbReference type="GO" id="GO:0016779">
    <property type="term" value="F:nucleotidyltransferase activity"/>
    <property type="evidence" value="ECO:0007669"/>
    <property type="project" value="InterPro"/>
</dbReference>
<dbReference type="Proteomes" id="UP000677082">
    <property type="component" value="Unassembled WGS sequence"/>
</dbReference>
<dbReference type="RefSeq" id="WP_213005274.1">
    <property type="nucleotide sequence ID" value="NZ_BOQN01000014.1"/>
</dbReference>
<comment type="caution">
    <text evidence="2">The sequence shown here is derived from an EMBL/GenBank/DDBJ whole genome shotgun (WGS) entry which is preliminary data.</text>
</comment>
<dbReference type="SUPFAM" id="SSF81301">
    <property type="entry name" value="Nucleotidyltransferase"/>
    <property type="match status" value="1"/>
</dbReference>
<sequence length="249" mass="27827">MSTAAAVQKLQQAKEASDALASVPEVAGVVLFGSVARGRASRDSDIDLLILVTADDLEITDLRHHLPISLREVPISLSSHTSDGLAAYIRRWSRFGAHLRQEGKILHDTGDQLRTLLSDEVPISVESELDTQQHHLQTYKHVERFGGRFLFPLAHLHRIGRATAYALLAKEGVLEFDGKSAFQELLARHPTWTEDINVIMSLGPFYKRVRIDSSDIELPFDPTGPEAERKLVEAREAISRLLERSRELP</sequence>
<gene>
    <name evidence="2" type="ORF">Ato02nite_010930</name>
</gene>
<feature type="domain" description="Polymerase nucleotidyl transferase" evidence="1">
    <location>
        <begin position="18"/>
        <end position="55"/>
    </location>
</feature>
<evidence type="ECO:0000313" key="3">
    <source>
        <dbReference type="Proteomes" id="UP000677082"/>
    </source>
</evidence>
<reference evidence="2 3" key="1">
    <citation type="submission" date="2021-03" db="EMBL/GenBank/DDBJ databases">
        <title>Whole genome shotgun sequence of Actinoplanes toevensis NBRC 105298.</title>
        <authorList>
            <person name="Komaki H."/>
            <person name="Tamura T."/>
        </authorList>
    </citation>
    <scope>NUCLEOTIDE SEQUENCE [LARGE SCALE GENOMIC DNA]</scope>
    <source>
        <strain evidence="2 3">NBRC 105298</strain>
    </source>
</reference>
<dbReference type="Gene3D" id="3.30.460.10">
    <property type="entry name" value="Beta Polymerase, domain 2"/>
    <property type="match status" value="1"/>
</dbReference>
<dbReference type="CDD" id="cd05403">
    <property type="entry name" value="NT_KNTase_like"/>
    <property type="match status" value="1"/>
</dbReference>
<evidence type="ECO:0000259" key="1">
    <source>
        <dbReference type="Pfam" id="PF01909"/>
    </source>
</evidence>
<accession>A0A919W2A1</accession>
<dbReference type="InterPro" id="IPR043519">
    <property type="entry name" value="NT_sf"/>
</dbReference>
<keyword evidence="3" id="KW-1185">Reference proteome</keyword>
<protein>
    <recommendedName>
        <fullName evidence="1">Polymerase nucleotidyl transferase domain-containing protein</fullName>
    </recommendedName>
</protein>
<dbReference type="AlphaFoldDB" id="A0A919W2A1"/>
<dbReference type="EMBL" id="BOQN01000014">
    <property type="protein sequence ID" value="GIM89300.1"/>
    <property type="molecule type" value="Genomic_DNA"/>
</dbReference>
<organism evidence="2 3">
    <name type="scientific">Paractinoplanes toevensis</name>
    <dbReference type="NCBI Taxonomy" id="571911"/>
    <lineage>
        <taxon>Bacteria</taxon>
        <taxon>Bacillati</taxon>
        <taxon>Actinomycetota</taxon>
        <taxon>Actinomycetes</taxon>
        <taxon>Micromonosporales</taxon>
        <taxon>Micromonosporaceae</taxon>
        <taxon>Paractinoplanes</taxon>
    </lineage>
</organism>
<dbReference type="InterPro" id="IPR002934">
    <property type="entry name" value="Polymerase_NTP_transf_dom"/>
</dbReference>